<protein>
    <submittedName>
        <fullName evidence="1">Uncharacterized protein</fullName>
    </submittedName>
</protein>
<evidence type="ECO:0000313" key="2">
    <source>
        <dbReference type="Proteomes" id="UP001055057"/>
    </source>
</evidence>
<gene>
    <name evidence="1" type="ORF">MPOCJGCO_3431</name>
</gene>
<dbReference type="EMBL" id="BPRB01000201">
    <property type="protein sequence ID" value="GJE61310.1"/>
    <property type="molecule type" value="Genomic_DNA"/>
</dbReference>
<organism evidence="1 2">
    <name type="scientific">Methylobacterium trifolii</name>
    <dbReference type="NCBI Taxonomy" id="1003092"/>
    <lineage>
        <taxon>Bacteria</taxon>
        <taxon>Pseudomonadati</taxon>
        <taxon>Pseudomonadota</taxon>
        <taxon>Alphaproteobacteria</taxon>
        <taxon>Hyphomicrobiales</taxon>
        <taxon>Methylobacteriaceae</taxon>
        <taxon>Methylobacterium</taxon>
    </lineage>
</organism>
<reference evidence="1" key="1">
    <citation type="journal article" date="2021" name="Front. Microbiol.">
        <title>Comprehensive Comparative Genomics and Phenotyping of Methylobacterium Species.</title>
        <authorList>
            <person name="Alessa O."/>
            <person name="Ogura Y."/>
            <person name="Fujitani Y."/>
            <person name="Takami H."/>
            <person name="Hayashi T."/>
            <person name="Sahin N."/>
            <person name="Tani A."/>
        </authorList>
    </citation>
    <scope>NUCLEOTIDE SEQUENCE</scope>
    <source>
        <strain evidence="1">DSM 23632</strain>
    </source>
</reference>
<evidence type="ECO:0000313" key="1">
    <source>
        <dbReference type="EMBL" id="GJE61310.1"/>
    </source>
</evidence>
<sequence>MRPLIKTLMAILTVLAVLSVRAVLKLMLLPFRGIRGLFRSRPAAA</sequence>
<reference evidence="1" key="2">
    <citation type="submission" date="2021-08" db="EMBL/GenBank/DDBJ databases">
        <authorList>
            <person name="Tani A."/>
            <person name="Ola A."/>
            <person name="Ogura Y."/>
            <person name="Katsura K."/>
            <person name="Hayashi T."/>
        </authorList>
    </citation>
    <scope>NUCLEOTIDE SEQUENCE</scope>
    <source>
        <strain evidence="1">DSM 23632</strain>
    </source>
</reference>
<dbReference type="Proteomes" id="UP001055057">
    <property type="component" value="Unassembled WGS sequence"/>
</dbReference>
<comment type="caution">
    <text evidence="1">The sequence shown here is derived from an EMBL/GenBank/DDBJ whole genome shotgun (WGS) entry which is preliminary data.</text>
</comment>
<accession>A0ABQ4U647</accession>
<keyword evidence="2" id="KW-1185">Reference proteome</keyword>
<proteinExistence type="predicted"/>
<name>A0ABQ4U647_9HYPH</name>